<dbReference type="SFLD" id="SFLDS00003">
    <property type="entry name" value="Haloacid_Dehalogenase"/>
    <property type="match status" value="1"/>
</dbReference>
<evidence type="ECO:0000256" key="6">
    <source>
        <dbReference type="ARBA" id="ARBA00022840"/>
    </source>
</evidence>
<evidence type="ECO:0000256" key="9">
    <source>
        <dbReference type="ARBA" id="ARBA00023136"/>
    </source>
</evidence>
<dbReference type="Pfam" id="PF00122">
    <property type="entry name" value="E1-E2_ATPase"/>
    <property type="match status" value="1"/>
</dbReference>
<dbReference type="InterPro" id="IPR023298">
    <property type="entry name" value="ATPase_P-typ_TM_dom_sf"/>
</dbReference>
<dbReference type="InterPro" id="IPR050510">
    <property type="entry name" value="Cation_transp_ATPase_P-type"/>
</dbReference>
<organism evidence="12 13">
    <name type="scientific">Thermofilum pendens (strain DSM 2475 / Hrk 5)</name>
    <dbReference type="NCBI Taxonomy" id="368408"/>
    <lineage>
        <taxon>Archaea</taxon>
        <taxon>Thermoproteota</taxon>
        <taxon>Thermoprotei</taxon>
        <taxon>Thermofilales</taxon>
        <taxon>Thermofilaceae</taxon>
        <taxon>Thermofilum</taxon>
    </lineage>
</organism>
<keyword evidence="13" id="KW-1185">Reference proteome</keyword>
<dbReference type="SUPFAM" id="SSF56784">
    <property type="entry name" value="HAD-like"/>
    <property type="match status" value="1"/>
</dbReference>
<dbReference type="FunFam" id="3.40.50.1000:FF:000028">
    <property type="entry name" value="Calcium-transporting P-type ATPase, putative"/>
    <property type="match status" value="1"/>
</dbReference>
<keyword evidence="4" id="KW-0479">Metal-binding</keyword>
<dbReference type="InterPro" id="IPR044492">
    <property type="entry name" value="P_typ_ATPase_HD_dom"/>
</dbReference>
<dbReference type="PRINTS" id="PR00119">
    <property type="entry name" value="CATATPASE"/>
</dbReference>
<keyword evidence="3 10" id="KW-0812">Transmembrane</keyword>
<dbReference type="PANTHER" id="PTHR43294">
    <property type="entry name" value="SODIUM/POTASSIUM-TRANSPORTING ATPASE SUBUNIT ALPHA"/>
    <property type="match status" value="1"/>
</dbReference>
<dbReference type="eggNOG" id="arCOG01578">
    <property type="taxonomic scope" value="Archaea"/>
</dbReference>
<evidence type="ECO:0000256" key="7">
    <source>
        <dbReference type="ARBA" id="ARBA00022967"/>
    </source>
</evidence>
<dbReference type="Proteomes" id="UP000000641">
    <property type="component" value="Chromosome"/>
</dbReference>
<dbReference type="FunFam" id="2.70.150.10:FF:000016">
    <property type="entry name" value="Calcium-transporting P-type ATPase putative"/>
    <property type="match status" value="1"/>
</dbReference>
<evidence type="ECO:0000313" key="13">
    <source>
        <dbReference type="Proteomes" id="UP000000641"/>
    </source>
</evidence>
<dbReference type="Gene3D" id="3.40.1110.10">
    <property type="entry name" value="Calcium-transporting ATPase, cytoplasmic domain N"/>
    <property type="match status" value="1"/>
</dbReference>
<dbReference type="SMART" id="SM00831">
    <property type="entry name" value="Cation_ATPase_N"/>
    <property type="match status" value="1"/>
</dbReference>
<dbReference type="SFLD" id="SFLDF00027">
    <property type="entry name" value="p-type_atpase"/>
    <property type="match status" value="1"/>
</dbReference>
<dbReference type="SUPFAM" id="SSF81665">
    <property type="entry name" value="Calcium ATPase, transmembrane domain M"/>
    <property type="match status" value="1"/>
</dbReference>
<evidence type="ECO:0000256" key="2">
    <source>
        <dbReference type="ARBA" id="ARBA00022475"/>
    </source>
</evidence>
<dbReference type="OrthoDB" id="8588at2157"/>
<evidence type="ECO:0000256" key="5">
    <source>
        <dbReference type="ARBA" id="ARBA00022741"/>
    </source>
</evidence>
<dbReference type="Gene3D" id="2.70.150.10">
    <property type="entry name" value="Calcium-transporting ATPase, cytoplasmic transduction domain A"/>
    <property type="match status" value="1"/>
</dbReference>
<dbReference type="SUPFAM" id="SSF81660">
    <property type="entry name" value="Metal cation-transporting ATPase, ATP-binding domain N"/>
    <property type="match status" value="1"/>
</dbReference>
<evidence type="ECO:0000256" key="8">
    <source>
        <dbReference type="ARBA" id="ARBA00022989"/>
    </source>
</evidence>
<dbReference type="InterPro" id="IPR018303">
    <property type="entry name" value="ATPase_P-typ_P_site"/>
</dbReference>
<name>A1RWM7_THEPD</name>
<dbReference type="STRING" id="368408.Tpen_0197"/>
<dbReference type="GO" id="GO:0005524">
    <property type="term" value="F:ATP binding"/>
    <property type="evidence" value="ECO:0007669"/>
    <property type="project" value="UniProtKB-KW"/>
</dbReference>
<dbReference type="EMBL" id="CP000505">
    <property type="protein sequence ID" value="ABL77607.1"/>
    <property type="molecule type" value="Genomic_DNA"/>
</dbReference>
<gene>
    <name evidence="12" type="ordered locus">Tpen_0197</name>
</gene>
<keyword evidence="5" id="KW-0547">Nucleotide-binding</keyword>
<feature type="transmembrane region" description="Helical" evidence="10">
    <location>
        <begin position="829"/>
        <end position="851"/>
    </location>
</feature>
<dbReference type="GO" id="GO:0015662">
    <property type="term" value="F:P-type ion transporter activity"/>
    <property type="evidence" value="ECO:0007669"/>
    <property type="project" value="UniProtKB-ARBA"/>
</dbReference>
<dbReference type="EnsemblBacteria" id="ABL77607">
    <property type="protein sequence ID" value="ABL77607"/>
    <property type="gene ID" value="Tpen_0197"/>
</dbReference>
<evidence type="ECO:0000256" key="4">
    <source>
        <dbReference type="ARBA" id="ARBA00022723"/>
    </source>
</evidence>
<feature type="transmembrane region" description="Helical" evidence="10">
    <location>
        <begin position="792"/>
        <end position="809"/>
    </location>
</feature>
<protein>
    <submittedName>
        <fullName evidence="12">ATPase, P-type (Transporting), HAD superfamily, subfamily IC</fullName>
    </submittedName>
</protein>
<feature type="domain" description="Cation-transporting P-type ATPase N-terminal" evidence="11">
    <location>
        <begin position="3"/>
        <end position="76"/>
    </location>
</feature>
<dbReference type="Pfam" id="PF00689">
    <property type="entry name" value="Cation_ATPase_C"/>
    <property type="match status" value="1"/>
</dbReference>
<keyword evidence="6" id="KW-0067">ATP-binding</keyword>
<comment type="subcellular location">
    <subcellularLocation>
        <location evidence="1">Cell membrane</location>
        <topology evidence="1">Multi-pass membrane protein</topology>
    </subcellularLocation>
</comment>
<dbReference type="Pfam" id="PF00690">
    <property type="entry name" value="Cation_ATPase_N"/>
    <property type="match status" value="1"/>
</dbReference>
<dbReference type="GO" id="GO:0005886">
    <property type="term" value="C:plasma membrane"/>
    <property type="evidence" value="ECO:0007669"/>
    <property type="project" value="UniProtKB-SubCell"/>
</dbReference>
<dbReference type="KEGG" id="tpe:Tpen_0197"/>
<evidence type="ECO:0000313" key="12">
    <source>
        <dbReference type="EMBL" id="ABL77607.1"/>
    </source>
</evidence>
<evidence type="ECO:0000256" key="1">
    <source>
        <dbReference type="ARBA" id="ARBA00004651"/>
    </source>
</evidence>
<dbReference type="InterPro" id="IPR006068">
    <property type="entry name" value="ATPase_P-typ_cation-transptr_C"/>
</dbReference>
<dbReference type="InterPro" id="IPR008250">
    <property type="entry name" value="ATPase_P-typ_transduc_dom_A_sf"/>
</dbReference>
<dbReference type="Pfam" id="PF13246">
    <property type="entry name" value="Cation_ATPase"/>
    <property type="match status" value="1"/>
</dbReference>
<dbReference type="InterPro" id="IPR023214">
    <property type="entry name" value="HAD_sf"/>
</dbReference>
<dbReference type="InterPro" id="IPR036412">
    <property type="entry name" value="HAD-like_sf"/>
</dbReference>
<feature type="transmembrane region" description="Helical" evidence="10">
    <location>
        <begin position="59"/>
        <end position="75"/>
    </location>
</feature>
<evidence type="ECO:0000256" key="3">
    <source>
        <dbReference type="ARBA" id="ARBA00022692"/>
    </source>
</evidence>
<keyword evidence="8 10" id="KW-1133">Transmembrane helix</keyword>
<dbReference type="GO" id="GO:0046872">
    <property type="term" value="F:metal ion binding"/>
    <property type="evidence" value="ECO:0007669"/>
    <property type="project" value="UniProtKB-KW"/>
</dbReference>
<evidence type="ECO:0000256" key="10">
    <source>
        <dbReference type="SAM" id="Phobius"/>
    </source>
</evidence>
<dbReference type="Gene3D" id="1.20.1110.10">
    <property type="entry name" value="Calcium-transporting ATPase, transmembrane domain"/>
    <property type="match status" value="1"/>
</dbReference>
<dbReference type="RefSeq" id="WP_011751872.1">
    <property type="nucleotide sequence ID" value="NC_008698.1"/>
</dbReference>
<proteinExistence type="predicted"/>
<evidence type="ECO:0000259" key="11">
    <source>
        <dbReference type="SMART" id="SM00831"/>
    </source>
</evidence>
<keyword evidence="9 10" id="KW-0472">Membrane</keyword>
<keyword evidence="7" id="KW-1278">Translocase</keyword>
<dbReference type="InterPro" id="IPR001757">
    <property type="entry name" value="P_typ_ATPase"/>
</dbReference>
<dbReference type="SFLD" id="SFLDG00002">
    <property type="entry name" value="C1.7:_P-type_atpase_like"/>
    <property type="match status" value="1"/>
</dbReference>
<dbReference type="InterPro" id="IPR059000">
    <property type="entry name" value="ATPase_P-type_domA"/>
</dbReference>
<dbReference type="PROSITE" id="PS00154">
    <property type="entry name" value="ATPASE_E1_E2"/>
    <property type="match status" value="1"/>
</dbReference>
<dbReference type="PRINTS" id="PR00120">
    <property type="entry name" value="HATPASE"/>
</dbReference>
<dbReference type="GO" id="GO:0140352">
    <property type="term" value="P:export from cell"/>
    <property type="evidence" value="ECO:0007669"/>
    <property type="project" value="UniProtKB-ARBA"/>
</dbReference>
<feature type="transmembrane region" description="Helical" evidence="10">
    <location>
        <begin position="243"/>
        <end position="262"/>
    </location>
</feature>
<dbReference type="GeneID" id="4600806"/>
<reference evidence="13" key="1">
    <citation type="journal article" date="2008" name="J. Bacteriol.">
        <title>Genome sequence of Thermofilum pendens reveals an exceptional loss of biosynthetic pathways without genome reduction.</title>
        <authorList>
            <person name="Anderson I."/>
            <person name="Rodriguez J."/>
            <person name="Susanti D."/>
            <person name="Porat I."/>
            <person name="Reich C."/>
            <person name="Ulrich L.E."/>
            <person name="Elkins J.G."/>
            <person name="Mavromatis K."/>
            <person name="Lykidis A."/>
            <person name="Kim E."/>
            <person name="Thompson L.S."/>
            <person name="Nolan M."/>
            <person name="Land M."/>
            <person name="Copeland A."/>
            <person name="Lapidus A."/>
            <person name="Lucas S."/>
            <person name="Detter C."/>
            <person name="Zhulin I.B."/>
            <person name="Olsen G.J."/>
            <person name="Whitman W."/>
            <person name="Mukhopadhyay B."/>
            <person name="Bristow J."/>
            <person name="Kyrpides N."/>
        </authorList>
    </citation>
    <scope>NUCLEOTIDE SEQUENCE [LARGE SCALE GENOMIC DNA]</scope>
    <source>
        <strain evidence="13">DSM 2475 / Hrk 5</strain>
    </source>
</reference>
<feature type="transmembrane region" description="Helical" evidence="10">
    <location>
        <begin position="274"/>
        <end position="299"/>
    </location>
</feature>
<dbReference type="AlphaFoldDB" id="A1RWM7"/>
<dbReference type="InterPro" id="IPR023299">
    <property type="entry name" value="ATPase_P-typ_cyto_dom_N"/>
</dbReference>
<keyword evidence="2" id="KW-1003">Cell membrane</keyword>
<dbReference type="NCBIfam" id="TIGR01494">
    <property type="entry name" value="ATPase_P-type"/>
    <property type="match status" value="2"/>
</dbReference>
<dbReference type="Gene3D" id="3.40.50.1000">
    <property type="entry name" value="HAD superfamily/HAD-like"/>
    <property type="match status" value="1"/>
</dbReference>
<dbReference type="PANTHER" id="PTHR43294:SF21">
    <property type="entry name" value="CATION TRANSPORTING ATPASE"/>
    <property type="match status" value="1"/>
</dbReference>
<accession>A1RWM7</accession>
<dbReference type="GO" id="GO:0016887">
    <property type="term" value="F:ATP hydrolysis activity"/>
    <property type="evidence" value="ECO:0007669"/>
    <property type="project" value="InterPro"/>
</dbReference>
<feature type="transmembrane region" description="Helical" evidence="10">
    <location>
        <begin position="81"/>
        <end position="99"/>
    </location>
</feature>
<feature type="transmembrane region" description="Helical" evidence="10">
    <location>
        <begin position="863"/>
        <end position="884"/>
    </location>
</feature>
<dbReference type="InterPro" id="IPR004014">
    <property type="entry name" value="ATPase_P-typ_cation-transptr_N"/>
</dbReference>
<dbReference type="GO" id="GO:0046873">
    <property type="term" value="F:metal ion transmembrane transporter activity"/>
    <property type="evidence" value="ECO:0007669"/>
    <property type="project" value="UniProtKB-ARBA"/>
</dbReference>
<feature type="transmembrane region" description="Helical" evidence="10">
    <location>
        <begin position="760"/>
        <end position="780"/>
    </location>
</feature>
<dbReference type="GO" id="GO:0019829">
    <property type="term" value="F:ATPase-coupled monoatomic cation transmembrane transporter activity"/>
    <property type="evidence" value="ECO:0007669"/>
    <property type="project" value="UniProtKB-ARBA"/>
</dbReference>
<dbReference type="GO" id="GO:0098662">
    <property type="term" value="P:inorganic cation transmembrane transport"/>
    <property type="evidence" value="ECO:0007669"/>
    <property type="project" value="UniProtKB-ARBA"/>
</dbReference>
<sequence length="888" mass="96790">MPSWHAMKVEDVLRELGTSLQGLPVEEARRRLQVYGPNVIEEEKKVHPLEIFLRQFKSPLILLLIFASILSYAVGEAFDSIVILALVLASAALGFYQEYRAEKALEAIKKMVAPQATVLRGGEKVVVNASEVVPGDVLLLSAGDRVVADARIVESVNLRVNEAPLTGESTPVEKMVDPIPEDTPLPDRANMVYAGTVVVYGRGKAVVVATGKNTELGKISATLEAVEERETPLERELSRLSRWILVFMLVVAVVVSLVGFFVKKYSPIDLLLWIVSLAVAAVPEALPVVVTSSLALGVYRMAKKNAIVRRLPAVETLGSTTYICSDKTGTITKGEMTAVKVWMKDATIEVTGTGYEPTGKLLVGSKEVDPNGYEGLRLLLLAAFNNNDSEVRYQDGRWVTSGDGTEIALKVLALKAGVNAELPRLGEVPFSSERKRMSTLHELGGRRVVFTKGAPEVVVPLCRYISSMDGRVEELSEEAKRLVLAVNDELAGQGLRNIAIAYRYLDDGRSTITESDEKDLVLLGIVSMIDPPRPEVKDALETCKKAGIRVAMITGDHKLTAVAVARELGMLGEDDIVVTGKELDSMSDAELYEKVEKIRVYARVSPEHKLRIVEALKKRGHVVAMTGDGVNDAPALKAADVGVAMGRTGTEVAKEASDLVLADDNFATIVEAVKLGREIFENIKKFLVYLLSANVTELMLPLVSSVLGLPLPFTATQILWVNLVTDGPPAIALSLEKGEKDLIYRNPRKPGEPIFSKKEILLFLVAVPLVFTVLLTYAFSSLLSLGEPEAEARTAIFTSLVVAELAMAYAWRSLRKPSLTLSPLDNKPLVVSIILSVTLQLAFFASPYVMHVLEIHPVTINDIIYAALVTAAMFVSVEAFKYLLSKWK</sequence>
<dbReference type="HOGENOM" id="CLU_002360_1_1_2"/>
<dbReference type="SUPFAM" id="SSF81653">
    <property type="entry name" value="Calcium ATPase, transduction domain A"/>
    <property type="match status" value="1"/>
</dbReference>